<dbReference type="InterPro" id="IPR012295">
    <property type="entry name" value="TBP_dom_sf"/>
</dbReference>
<dbReference type="EMBL" id="LSMT01000284">
    <property type="protein sequence ID" value="PFX21259.1"/>
    <property type="molecule type" value="Genomic_DNA"/>
</dbReference>
<organism evidence="8 9">
    <name type="scientific">Stylophora pistillata</name>
    <name type="common">Smooth cauliflower coral</name>
    <dbReference type="NCBI Taxonomy" id="50429"/>
    <lineage>
        <taxon>Eukaryota</taxon>
        <taxon>Metazoa</taxon>
        <taxon>Cnidaria</taxon>
        <taxon>Anthozoa</taxon>
        <taxon>Hexacorallia</taxon>
        <taxon>Scleractinia</taxon>
        <taxon>Astrocoeniina</taxon>
        <taxon>Pocilloporidae</taxon>
        <taxon>Stylophora</taxon>
    </lineage>
</organism>
<dbReference type="InterPro" id="IPR002553">
    <property type="entry name" value="Clathrin/coatomer_adapt-like_N"/>
</dbReference>
<dbReference type="PANTHER" id="PTHR11134">
    <property type="entry name" value="ADAPTOR COMPLEX SUBUNIT BETA FAMILY MEMBER"/>
    <property type="match status" value="1"/>
</dbReference>
<keyword evidence="4 6" id="KW-0653">Protein transport</keyword>
<evidence type="ECO:0000256" key="4">
    <source>
        <dbReference type="ARBA" id="ARBA00022927"/>
    </source>
</evidence>
<dbReference type="Pfam" id="PF01602">
    <property type="entry name" value="Adaptin_N"/>
    <property type="match status" value="1"/>
</dbReference>
<dbReference type="OrthoDB" id="10254310at2759"/>
<dbReference type="FunFam" id="1.25.10.10:FF:000113">
    <property type="entry name" value="Beta-adaptin-like protein A"/>
    <property type="match status" value="1"/>
</dbReference>
<dbReference type="InterPro" id="IPR016024">
    <property type="entry name" value="ARM-type_fold"/>
</dbReference>
<feature type="domain" description="Beta-adaptin appendage C-terminal subdomain" evidence="7">
    <location>
        <begin position="666"/>
        <end position="780"/>
    </location>
</feature>
<dbReference type="InterPro" id="IPR026739">
    <property type="entry name" value="AP_beta"/>
</dbReference>
<dbReference type="GO" id="GO:0006886">
    <property type="term" value="P:intracellular protein transport"/>
    <property type="evidence" value="ECO:0007669"/>
    <property type="project" value="InterPro"/>
</dbReference>
<evidence type="ECO:0000313" key="9">
    <source>
        <dbReference type="Proteomes" id="UP000225706"/>
    </source>
</evidence>
<keyword evidence="9" id="KW-1185">Reference proteome</keyword>
<proteinExistence type="inferred from homology"/>
<dbReference type="AlphaFoldDB" id="A0A2B4RWR6"/>
<keyword evidence="5 6" id="KW-0472">Membrane</keyword>
<dbReference type="GO" id="GO:0030276">
    <property type="term" value="F:clathrin binding"/>
    <property type="evidence" value="ECO:0007669"/>
    <property type="project" value="InterPro"/>
</dbReference>
<accession>A0A2B4RWR6</accession>
<dbReference type="PIRSF" id="PIRSF002291">
    <property type="entry name" value="AP_complex_beta"/>
    <property type="match status" value="1"/>
</dbReference>
<evidence type="ECO:0000256" key="3">
    <source>
        <dbReference type="ARBA" id="ARBA00022448"/>
    </source>
</evidence>
<evidence type="ECO:0000313" key="8">
    <source>
        <dbReference type="EMBL" id="PFX21259.1"/>
    </source>
</evidence>
<dbReference type="SUPFAM" id="SSF48371">
    <property type="entry name" value="ARM repeat"/>
    <property type="match status" value="1"/>
</dbReference>
<dbReference type="SMART" id="SM01020">
    <property type="entry name" value="B2-adapt-app_C"/>
    <property type="match status" value="1"/>
</dbReference>
<dbReference type="GO" id="GO:0030131">
    <property type="term" value="C:clathrin adaptor complex"/>
    <property type="evidence" value="ECO:0007669"/>
    <property type="project" value="InterPro"/>
</dbReference>
<dbReference type="Proteomes" id="UP000225706">
    <property type="component" value="Unassembled WGS sequence"/>
</dbReference>
<dbReference type="GO" id="GO:0016192">
    <property type="term" value="P:vesicle-mediated transport"/>
    <property type="evidence" value="ECO:0007669"/>
    <property type="project" value="InterPro"/>
</dbReference>
<dbReference type="InterPro" id="IPR016342">
    <property type="entry name" value="AP_complex_bsu_1_2_4"/>
</dbReference>
<protein>
    <recommendedName>
        <fullName evidence="6">AP complex subunit beta</fullName>
    </recommendedName>
</protein>
<dbReference type="Gene3D" id="1.25.10.10">
    <property type="entry name" value="Leucine-rich Repeat Variant"/>
    <property type="match status" value="1"/>
</dbReference>
<keyword evidence="3 6" id="KW-0813">Transport</keyword>
<reference evidence="9" key="1">
    <citation type="journal article" date="2017" name="bioRxiv">
        <title>Comparative analysis of the genomes of Stylophora pistillata and Acropora digitifera provides evidence for extensive differences between species of corals.</title>
        <authorList>
            <person name="Voolstra C.R."/>
            <person name="Li Y."/>
            <person name="Liew Y.J."/>
            <person name="Baumgarten S."/>
            <person name="Zoccola D."/>
            <person name="Flot J.-F."/>
            <person name="Tambutte S."/>
            <person name="Allemand D."/>
            <person name="Aranda M."/>
        </authorList>
    </citation>
    <scope>NUCLEOTIDE SEQUENCE [LARGE SCALE GENOMIC DNA]</scope>
</reference>
<comment type="subcellular location">
    <subcellularLocation>
        <location evidence="1">Endomembrane system</location>
    </subcellularLocation>
</comment>
<evidence type="ECO:0000256" key="2">
    <source>
        <dbReference type="ARBA" id="ARBA00006613"/>
    </source>
</evidence>
<dbReference type="Gene3D" id="3.30.310.10">
    <property type="entry name" value="TATA-Binding Protein"/>
    <property type="match status" value="1"/>
</dbReference>
<name>A0A2B4RWR6_STYPI</name>
<evidence type="ECO:0000256" key="5">
    <source>
        <dbReference type="ARBA" id="ARBA00023136"/>
    </source>
</evidence>
<dbReference type="STRING" id="50429.A0A2B4RWR6"/>
<evidence type="ECO:0000256" key="1">
    <source>
        <dbReference type="ARBA" id="ARBA00004308"/>
    </source>
</evidence>
<sequence>MSTGEELKVHFKRLQKPEEIMATSSTTFFSESNKKGEVSELKKNLQSPEVQRDASRYKKVIQKVISCMTVGMDLSSLFMDMIKAGATHDLVQKKLVYLYICSYAQSNPELALLTINTLRKDSQDSSAMVRGLALRSMCSLRLPDLVEYIVEPLLAGLGDTSSYVRRCAVMGCVKLYHLIPDFVEDNGIIDKLCRLLTDPDPQVVCNAISALDEILAAEGGVQVNKKFAHYMLKRLKSFSGWGQSLLIELMKRYKPCDTDELFEIMNLLDDRLKHPNSAVVMACIQLFIHLTKDMKELTEHVYKRIKGPLMTIVSSSNAELVYVCLCCIELLLTKIPKLFDQEYRSFFSRHTDPLYIKTKKLEILTTIASASNVEEVVTELSAHVHDVDINISKKSIKAIGEITMCLPEASEYCISVLLTFLSWEIEYITSQTLVVLRDLLLKYEKSAIAILPEIAECLEIVQDPKGLSAIIWILGEYGESVPDSPYMLEPLVDKIDSEQSAEVKLQLLTATMKLFFKKPPECQDMLGRLLKFCVDEETHMDVHDRALLYYRLLKTNAQEAERVVCGSDSKPVTNPWNVITNTQNSKDALFKEFNSLSVIYGQPSVHFISQTIPYIKGLPYTEKEPELEAKAPDVPPSDPHVLVGNLLGEDVVSEHDEEKEEEVDILELNDHPVLTPAQFEQKWKTLPEGSSWGEPMGRVPSTPEEFQKYFSKIKIALMASSPPGQSLQRYFFYAQQALGQNFFLVEAVIDVTNKQLRIVTKVDDWSLVQQFDAYLKTCLASEWLKAQ</sequence>
<evidence type="ECO:0000259" key="7">
    <source>
        <dbReference type="SMART" id="SM01020"/>
    </source>
</evidence>
<evidence type="ECO:0000256" key="6">
    <source>
        <dbReference type="PIRNR" id="PIRNR002291"/>
    </source>
</evidence>
<comment type="similarity">
    <text evidence="2 6">Belongs to the adaptor complexes large subunit family.</text>
</comment>
<comment type="caution">
    <text evidence="8">The sequence shown here is derived from an EMBL/GenBank/DDBJ whole genome shotgun (WGS) entry which is preliminary data.</text>
</comment>
<dbReference type="InterPro" id="IPR015151">
    <property type="entry name" value="B-adaptin_app_sub_C"/>
</dbReference>
<gene>
    <name evidence="8" type="primary">Ap4b1</name>
    <name evidence="8" type="ORF">AWC38_SpisGene14263</name>
</gene>
<dbReference type="GO" id="GO:0012505">
    <property type="term" value="C:endomembrane system"/>
    <property type="evidence" value="ECO:0007669"/>
    <property type="project" value="UniProtKB-SubCell"/>
</dbReference>
<dbReference type="Pfam" id="PF09066">
    <property type="entry name" value="B2-adapt-app_C"/>
    <property type="match status" value="1"/>
</dbReference>
<dbReference type="InterPro" id="IPR011989">
    <property type="entry name" value="ARM-like"/>
</dbReference>